<gene>
    <name evidence="4" type="ORF">MENT_LOCUS48601</name>
</gene>
<dbReference type="PANTHER" id="PTHR21646:SF46">
    <property type="entry name" value="UBIQUITIN CARBOXYL-TERMINAL HYDROLASE"/>
    <property type="match status" value="1"/>
</dbReference>
<evidence type="ECO:0000313" key="4">
    <source>
        <dbReference type="EMBL" id="CAD2195506.1"/>
    </source>
</evidence>
<dbReference type="Gene3D" id="3.90.70.10">
    <property type="entry name" value="Cysteine proteinases"/>
    <property type="match status" value="1"/>
</dbReference>
<dbReference type="Pfam" id="PF00443">
    <property type="entry name" value="UCH"/>
    <property type="match status" value="1"/>
</dbReference>
<dbReference type="CDD" id="cd02257">
    <property type="entry name" value="Peptidase_C19"/>
    <property type="match status" value="1"/>
</dbReference>
<evidence type="ECO:0000256" key="2">
    <source>
        <dbReference type="ARBA" id="ARBA00012759"/>
    </source>
</evidence>
<protein>
    <recommendedName>
        <fullName evidence="2">ubiquitinyl hydrolase 1</fullName>
        <ecNumber evidence="2">3.4.19.12</ecNumber>
    </recommendedName>
</protein>
<proteinExistence type="predicted"/>
<dbReference type="SUPFAM" id="SSF54001">
    <property type="entry name" value="Cysteine proteinases"/>
    <property type="match status" value="1"/>
</dbReference>
<sequence>MSTSNKDKYVNYEDIYKNIVEDIAKYGMCGIDMTKWKVGFENIGNSCFCNSVLQCLMHTTKFIELYSGGGIKSKINKEAKNTKGCLTAWLCAISNCYWSGTYSQITTVEIMNTIAQLLGEKYNGQLPESAFKFQELLLSQLSDDVNEVSYPAGFVEHRDNIYLIYDNDIGKIFNDYETKIRSNISSCIYNIFRNVQIRIFSCSCTATKITFQEKLSIDMDITWDESNTDLQSCLTRHFQNYTSNEMCPRCPNREIPVTFYIWKLPQILVIHLGRFFDGKKNNRFIEFPLEELDMTNYLHPNSSDNELDKSNLIYSLYAIMEHYTIPVEHFTAKIKNKETKEWLWCNDKIVTNLNSSDIKTNAAYILYYKRKDMTDLK</sequence>
<dbReference type="InterPro" id="IPR018200">
    <property type="entry name" value="USP_CS"/>
</dbReference>
<dbReference type="PANTHER" id="PTHR21646">
    <property type="entry name" value="UBIQUITIN CARBOXYL-TERMINAL HYDROLASE"/>
    <property type="match status" value="1"/>
</dbReference>
<comment type="caution">
    <text evidence="4">The sequence shown here is derived from an EMBL/GenBank/DDBJ whole genome shotgun (WGS) entry which is preliminary data.</text>
</comment>
<evidence type="ECO:0000256" key="1">
    <source>
        <dbReference type="ARBA" id="ARBA00000707"/>
    </source>
</evidence>
<evidence type="ECO:0000259" key="3">
    <source>
        <dbReference type="PROSITE" id="PS50235"/>
    </source>
</evidence>
<dbReference type="InterPro" id="IPR001394">
    <property type="entry name" value="Peptidase_C19_UCH"/>
</dbReference>
<accession>A0A6V7X841</accession>
<dbReference type="EMBL" id="CAJEWN010001220">
    <property type="protein sequence ID" value="CAD2195506.1"/>
    <property type="molecule type" value="Genomic_DNA"/>
</dbReference>
<comment type="catalytic activity">
    <reaction evidence="1">
        <text>Thiol-dependent hydrolysis of ester, thioester, amide, peptide and isopeptide bonds formed by the C-terminal Gly of ubiquitin (a 76-residue protein attached to proteins as an intracellular targeting signal).</text>
        <dbReference type="EC" id="3.4.19.12"/>
    </reaction>
</comment>
<dbReference type="InterPro" id="IPR050185">
    <property type="entry name" value="Ub_carboxyl-term_hydrolase"/>
</dbReference>
<feature type="domain" description="USP" evidence="3">
    <location>
        <begin position="38"/>
        <end position="371"/>
    </location>
</feature>
<name>A0A6V7X841_MELEN</name>
<dbReference type="AlphaFoldDB" id="A0A6V7X841"/>
<dbReference type="InterPro" id="IPR028889">
    <property type="entry name" value="USP"/>
</dbReference>
<reference evidence="4 5" key="1">
    <citation type="submission" date="2020-08" db="EMBL/GenBank/DDBJ databases">
        <authorList>
            <person name="Koutsovoulos G."/>
            <person name="Danchin GJ E."/>
        </authorList>
    </citation>
    <scope>NUCLEOTIDE SEQUENCE [LARGE SCALE GENOMIC DNA]</scope>
</reference>
<dbReference type="GO" id="GO:0016579">
    <property type="term" value="P:protein deubiquitination"/>
    <property type="evidence" value="ECO:0007669"/>
    <property type="project" value="InterPro"/>
</dbReference>
<evidence type="ECO:0000313" key="5">
    <source>
        <dbReference type="Proteomes" id="UP000580250"/>
    </source>
</evidence>
<dbReference type="EC" id="3.4.19.12" evidence="2"/>
<dbReference type="PROSITE" id="PS00972">
    <property type="entry name" value="USP_1"/>
    <property type="match status" value="1"/>
</dbReference>
<dbReference type="GO" id="GO:0004843">
    <property type="term" value="F:cysteine-type deubiquitinase activity"/>
    <property type="evidence" value="ECO:0007669"/>
    <property type="project" value="UniProtKB-EC"/>
</dbReference>
<dbReference type="InterPro" id="IPR038765">
    <property type="entry name" value="Papain-like_cys_pep_sf"/>
</dbReference>
<organism evidence="4 5">
    <name type="scientific">Meloidogyne enterolobii</name>
    <name type="common">Root-knot nematode worm</name>
    <name type="synonym">Meloidogyne mayaguensis</name>
    <dbReference type="NCBI Taxonomy" id="390850"/>
    <lineage>
        <taxon>Eukaryota</taxon>
        <taxon>Metazoa</taxon>
        <taxon>Ecdysozoa</taxon>
        <taxon>Nematoda</taxon>
        <taxon>Chromadorea</taxon>
        <taxon>Rhabditida</taxon>
        <taxon>Tylenchina</taxon>
        <taxon>Tylenchomorpha</taxon>
        <taxon>Tylenchoidea</taxon>
        <taxon>Meloidogynidae</taxon>
        <taxon>Meloidogyninae</taxon>
        <taxon>Meloidogyne</taxon>
    </lineage>
</organism>
<dbReference type="PROSITE" id="PS50235">
    <property type="entry name" value="USP_3"/>
    <property type="match status" value="1"/>
</dbReference>
<dbReference type="OrthoDB" id="292964at2759"/>
<dbReference type="Proteomes" id="UP000580250">
    <property type="component" value="Unassembled WGS sequence"/>
</dbReference>